<feature type="region of interest" description="Disordered" evidence="1">
    <location>
        <begin position="556"/>
        <end position="674"/>
    </location>
</feature>
<sequence length="698" mass="76302">MEALIGTGSLEASVVRLTQKNPKQTVVSLKEDNFTHSPDDEDETDGAHKSNHGKSHRNSEPHLSLDDTKPTAAKRTVKSVTTNDQVGNWLGAEGIRTYAGLNNGGPPQDNIPRQTSQYSEMSERNKYLQTGRSSLTNATTTTWTTSPRPSVHEINRTSTYSKAHNAMINESEAEANSIALNIRRATITKTSTQPISISSTTRSSSMRSSQMEPRNSLTTGSQRPTVMSSMESMSRSLPSKCIGIRDVEEYIDSNESYSATEPFASNTVQSMPSNKLNGRVPKPPALSKPPLSPPQGQTAADLYFPFARNMKPCPPYSSLANRPQDYRTLAAIPSRRSPTRRELRFATSQNRNNDRIENVPVTPLEIDLSVENFSRTPPMMVLDRRDRPMVEQLTTSHSGDYRSTRRSQDLSPQPRDWHQPINRSLSPTEHSTLPSFKELVISPSTTCPHFGTTHSTATSPTRPSVQEVYVPTVIKSCGFYASSVPSAIPRTGGTEPDHQAYKSPSGTNNEILLEHGYRPSVAGHQSRVDSHQGTILDIASSYRGLGSSAAQLAAGGAVHPQRKVRTTSSERMPITDLDSVASTSRSSSTKLAVLGKAQTGIELSGKSDGESRLQDQPPPVEQKDVREQRLVEMKLSELRSRSPATNTTSTVPAEIRFRSPTSIDTTAETSSVGPVSVKDYAQSIDSTLRSEIESGQRS</sequence>
<feature type="region of interest" description="Disordered" evidence="1">
    <location>
        <begin position="1"/>
        <end position="80"/>
    </location>
</feature>
<feature type="compositionally biased region" description="Polar residues" evidence="1">
    <location>
        <begin position="421"/>
        <end position="431"/>
    </location>
</feature>
<name>A0A1S8WTE3_OPIVI</name>
<accession>A0A1S8WTE3</accession>
<feature type="region of interest" description="Disordered" evidence="1">
    <location>
        <begin position="393"/>
        <end position="431"/>
    </location>
</feature>
<feature type="compositionally biased region" description="Polar residues" evidence="1">
    <location>
        <begin position="642"/>
        <end position="651"/>
    </location>
</feature>
<evidence type="ECO:0000256" key="1">
    <source>
        <dbReference type="SAM" id="MobiDB-lite"/>
    </source>
</evidence>
<feature type="compositionally biased region" description="Basic and acidic residues" evidence="1">
    <location>
        <begin position="57"/>
        <end position="69"/>
    </location>
</feature>
<dbReference type="EMBL" id="KV894861">
    <property type="protein sequence ID" value="OON17819.1"/>
    <property type="molecule type" value="Genomic_DNA"/>
</dbReference>
<organism evidence="2 3">
    <name type="scientific">Opisthorchis viverrini</name>
    <name type="common">Southeast Asian liver fluke</name>
    <dbReference type="NCBI Taxonomy" id="6198"/>
    <lineage>
        <taxon>Eukaryota</taxon>
        <taxon>Metazoa</taxon>
        <taxon>Spiralia</taxon>
        <taxon>Lophotrochozoa</taxon>
        <taxon>Platyhelminthes</taxon>
        <taxon>Trematoda</taxon>
        <taxon>Digenea</taxon>
        <taxon>Opisthorchiida</taxon>
        <taxon>Opisthorchiata</taxon>
        <taxon>Opisthorchiidae</taxon>
        <taxon>Opisthorchis</taxon>
    </lineage>
</organism>
<dbReference type="Proteomes" id="UP000243686">
    <property type="component" value="Unassembled WGS sequence"/>
</dbReference>
<feature type="compositionally biased region" description="Polar residues" evidence="1">
    <location>
        <begin position="659"/>
        <end position="673"/>
    </location>
</feature>
<feature type="compositionally biased region" description="Basic and acidic residues" evidence="1">
    <location>
        <begin position="29"/>
        <end position="38"/>
    </location>
</feature>
<feature type="region of interest" description="Disordered" evidence="1">
    <location>
        <begin position="261"/>
        <end position="296"/>
    </location>
</feature>
<keyword evidence="3" id="KW-1185">Reference proteome</keyword>
<feature type="compositionally biased region" description="Basic and acidic residues" evidence="1">
    <location>
        <begin position="621"/>
        <end position="640"/>
    </location>
</feature>
<evidence type="ECO:0000313" key="2">
    <source>
        <dbReference type="EMBL" id="OON17819.1"/>
    </source>
</evidence>
<gene>
    <name evidence="2" type="ORF">X801_06338</name>
</gene>
<feature type="compositionally biased region" description="Low complexity" evidence="1">
    <location>
        <begin position="191"/>
        <end position="211"/>
    </location>
</feature>
<feature type="compositionally biased region" description="Polar residues" evidence="1">
    <location>
        <begin position="16"/>
        <end position="27"/>
    </location>
</feature>
<dbReference type="AlphaFoldDB" id="A0A1S8WTE3"/>
<feature type="compositionally biased region" description="Low complexity" evidence="1">
    <location>
        <begin position="576"/>
        <end position="593"/>
    </location>
</feature>
<feature type="compositionally biased region" description="Pro residues" evidence="1">
    <location>
        <begin position="281"/>
        <end position="293"/>
    </location>
</feature>
<reference evidence="2 3" key="1">
    <citation type="submission" date="2015-03" db="EMBL/GenBank/DDBJ databases">
        <title>Draft genome of the nematode, Opisthorchis viverrini.</title>
        <authorList>
            <person name="Mitreva M."/>
        </authorList>
    </citation>
    <scope>NUCLEOTIDE SEQUENCE [LARGE SCALE GENOMIC DNA]</scope>
    <source>
        <strain evidence="2">Khon Kaen</strain>
    </source>
</reference>
<evidence type="ECO:0000313" key="3">
    <source>
        <dbReference type="Proteomes" id="UP000243686"/>
    </source>
</evidence>
<proteinExistence type="predicted"/>
<feature type="compositionally biased region" description="Low complexity" evidence="1">
    <location>
        <begin position="227"/>
        <end position="239"/>
    </location>
</feature>
<feature type="region of interest" description="Disordered" evidence="1">
    <location>
        <begin position="191"/>
        <end position="239"/>
    </location>
</feature>
<protein>
    <submittedName>
        <fullName evidence="2">Uncharacterized protein</fullName>
    </submittedName>
</protein>
<feature type="compositionally biased region" description="Polar residues" evidence="1">
    <location>
        <begin position="261"/>
        <end position="276"/>
    </location>
</feature>
<feature type="compositionally biased region" description="Polar residues" evidence="1">
    <location>
        <begin position="212"/>
        <end position="226"/>
    </location>
</feature>
<feature type="compositionally biased region" description="Basic and acidic residues" evidence="1">
    <location>
        <begin position="399"/>
        <end position="408"/>
    </location>
</feature>
<feature type="non-terminal residue" evidence="2">
    <location>
        <position position="698"/>
    </location>
</feature>